<dbReference type="InterPro" id="IPR038352">
    <property type="entry name" value="Imelysin_sf"/>
</dbReference>
<dbReference type="AlphaFoldDB" id="A0A1G9CKY1"/>
<dbReference type="CDD" id="cd14657">
    <property type="entry name" value="Imelysin_IrpA-like"/>
    <property type="match status" value="1"/>
</dbReference>
<feature type="chain" id="PRO_5011632529" evidence="3">
    <location>
        <begin position="23"/>
        <end position="386"/>
    </location>
</feature>
<feature type="signal peptide" evidence="3">
    <location>
        <begin position="1"/>
        <end position="22"/>
    </location>
</feature>
<comment type="subcellular location">
    <subcellularLocation>
        <location evidence="1">Cell envelope</location>
    </subcellularLocation>
</comment>
<keyword evidence="2 3" id="KW-0732">Signal</keyword>
<keyword evidence="6" id="KW-1185">Reference proteome</keyword>
<evidence type="ECO:0000313" key="6">
    <source>
        <dbReference type="Proteomes" id="UP000199580"/>
    </source>
</evidence>
<dbReference type="GO" id="GO:0030313">
    <property type="term" value="C:cell envelope"/>
    <property type="evidence" value="ECO:0007669"/>
    <property type="project" value="UniProtKB-SubCell"/>
</dbReference>
<name>A0A1G9CKY1_9FLAO</name>
<dbReference type="PROSITE" id="PS51257">
    <property type="entry name" value="PROKAR_LIPOPROTEIN"/>
    <property type="match status" value="1"/>
</dbReference>
<dbReference type="InterPro" id="IPR018976">
    <property type="entry name" value="Imelysin-like"/>
</dbReference>
<proteinExistence type="predicted"/>
<evidence type="ECO:0000256" key="3">
    <source>
        <dbReference type="SAM" id="SignalP"/>
    </source>
</evidence>
<organism evidence="5 6">
    <name type="scientific">Flavobacterium noncentrifugens</name>
    <dbReference type="NCBI Taxonomy" id="1128970"/>
    <lineage>
        <taxon>Bacteria</taxon>
        <taxon>Pseudomonadati</taxon>
        <taxon>Bacteroidota</taxon>
        <taxon>Flavobacteriia</taxon>
        <taxon>Flavobacteriales</taxon>
        <taxon>Flavobacteriaceae</taxon>
        <taxon>Flavobacterium</taxon>
    </lineage>
</organism>
<dbReference type="Proteomes" id="UP000199580">
    <property type="component" value="Unassembled WGS sequence"/>
</dbReference>
<sequence>MKQMTLKAAVVLTLGLSIYACSDDDDAGSPVTKKQVIENYSNIVYANYQKAYDDAVVLEAAIDDFTETPTETTLEAAKAKWKLSRESYGTTEAFRFANGPIDATEESPEGLINSWPLDEAFIDYVNDNGTITNNGIIASSIAITKDYLESENGNGGEANVSVGYHAIEFLLWGQDLTAPSADLPGQRPLTDYTTDTYAGRRAQYLKVCADLLTDHLAYLVNQWKVGGEYRTTFLTMDENQAITNIYLGITTLAQAELAVERMDVALISENQEDEHSCFSDNTHRDIALNLQGIVNVYEGHYGSVDGASLQDLVGQANSAVSTDTNNSIAAALSKIAAIKRPFDLAISGGPESEEGAKVRTAVRELENLGANFIAGASKIGITVNVI</sequence>
<dbReference type="RefSeq" id="WP_091398762.1">
    <property type="nucleotide sequence ID" value="NZ_BKAI01000010.1"/>
</dbReference>
<feature type="domain" description="Imelysin-like" evidence="4">
    <location>
        <begin position="45"/>
        <end position="366"/>
    </location>
</feature>
<evidence type="ECO:0000259" key="4">
    <source>
        <dbReference type="Pfam" id="PF09375"/>
    </source>
</evidence>
<dbReference type="OrthoDB" id="9764688at2"/>
<dbReference type="Pfam" id="PF09375">
    <property type="entry name" value="Peptidase_M75"/>
    <property type="match status" value="1"/>
</dbReference>
<gene>
    <name evidence="5" type="ORF">SAMN04487935_3569</name>
</gene>
<protein>
    <submittedName>
        <fullName evidence="5">Putative iron-regulated protein</fullName>
    </submittedName>
</protein>
<dbReference type="STRING" id="1128970.SAMN04487935_3569"/>
<reference evidence="5 6" key="1">
    <citation type="submission" date="2016-10" db="EMBL/GenBank/DDBJ databases">
        <authorList>
            <person name="de Groot N.N."/>
        </authorList>
    </citation>
    <scope>NUCLEOTIDE SEQUENCE [LARGE SCALE GENOMIC DNA]</scope>
    <source>
        <strain evidence="5 6">CGMCC 1.10076</strain>
    </source>
</reference>
<evidence type="ECO:0000256" key="2">
    <source>
        <dbReference type="ARBA" id="ARBA00022729"/>
    </source>
</evidence>
<dbReference type="Gene3D" id="1.20.1420.20">
    <property type="entry name" value="M75 peptidase, HXXE motif"/>
    <property type="match status" value="1"/>
</dbReference>
<accession>A0A1G9CKY1</accession>
<evidence type="ECO:0000313" key="5">
    <source>
        <dbReference type="EMBL" id="SDK52347.1"/>
    </source>
</evidence>
<evidence type="ECO:0000256" key="1">
    <source>
        <dbReference type="ARBA" id="ARBA00004196"/>
    </source>
</evidence>
<dbReference type="EMBL" id="FNEZ01000007">
    <property type="protein sequence ID" value="SDK52347.1"/>
    <property type="molecule type" value="Genomic_DNA"/>
</dbReference>